<evidence type="ECO:0000313" key="1">
    <source>
        <dbReference type="EMBL" id="GDY49378.1"/>
    </source>
</evidence>
<reference evidence="1 2" key="1">
    <citation type="journal article" date="2020" name="Int. J. Syst. Evol. Microbiol.">
        <title>Reclassification of Streptomyces castelarensis and Streptomyces sporoclivatus as later heterotypic synonyms of Streptomyces antimycoticus.</title>
        <authorList>
            <person name="Komaki H."/>
            <person name="Tamura T."/>
        </authorList>
    </citation>
    <scope>NUCLEOTIDE SEQUENCE [LARGE SCALE GENOMIC DNA]</scope>
    <source>
        <strain evidence="1 2">NBRC 13459</strain>
    </source>
</reference>
<dbReference type="AlphaFoldDB" id="A0A4D4KSF1"/>
<evidence type="ECO:0000313" key="2">
    <source>
        <dbReference type="Proteomes" id="UP000301309"/>
    </source>
</evidence>
<sequence length="150" mass="16181">MDFIYGKDGSGSLPPTVERALRVVGELLRKAGPGFHHLACEADVPGRDPLFKCAHAYIEGEGDDPDVGAPVKEMTDFTEVLAWGLAIRSGLLLLETESDSGTRLQGWMIDGNGLTPLTRSQLLDALADSPQERGEMDEFTTAFPIHSQGL</sequence>
<gene>
    <name evidence="1" type="ORF">SVIO_000010</name>
</gene>
<proteinExistence type="predicted"/>
<dbReference type="Proteomes" id="UP000301309">
    <property type="component" value="Unassembled WGS sequence"/>
</dbReference>
<dbReference type="RefSeq" id="WP_137975635.1">
    <property type="nucleotide sequence ID" value="NZ_BAAASO010000050.1"/>
</dbReference>
<keyword evidence="2" id="KW-1185">Reference proteome</keyword>
<organism evidence="1 2">
    <name type="scientific">Streptomyces violaceusniger</name>
    <dbReference type="NCBI Taxonomy" id="68280"/>
    <lineage>
        <taxon>Bacteria</taxon>
        <taxon>Bacillati</taxon>
        <taxon>Actinomycetota</taxon>
        <taxon>Actinomycetes</taxon>
        <taxon>Kitasatosporales</taxon>
        <taxon>Streptomycetaceae</taxon>
        <taxon>Streptomyces</taxon>
        <taxon>Streptomyces violaceusniger group</taxon>
    </lineage>
</organism>
<name>A0A4D4KSF1_STRVO</name>
<comment type="caution">
    <text evidence="1">The sequence shown here is derived from an EMBL/GenBank/DDBJ whole genome shotgun (WGS) entry which is preliminary data.</text>
</comment>
<protein>
    <submittedName>
        <fullName evidence="1">Uncharacterized protein</fullName>
    </submittedName>
</protein>
<accession>A0A4D4KSF1</accession>
<dbReference type="EMBL" id="BJHW01000001">
    <property type="protein sequence ID" value="GDY49378.1"/>
    <property type="molecule type" value="Genomic_DNA"/>
</dbReference>